<accession>A0ACB9PT93</accession>
<sequence length="537" mass="61198">MGREIVRQESPSEPGKRSRLWDHQDVLQVLSENIGSDRIQCLLVDLPDQYMVNLSDETFEMMTNLRVLIVRNAQFYGSPQRLPWSLRLLDWMEYPLISLQSRKVALLNLHHNGLSKPVPLEIGTVKCCGIHLYNEGMNIHVVSFMNSGLRGSNLVYEKVDGALGIFEEEEDEDEEEEEEYGNDDLEADELTISINHQIPESYETETRSKEKGVSVYGSNAEETLDDKLNKLFLGSSSLATSIYENKKKLELWSKGKLKDNIVQVQASTSKCNCYDKAERTQIQVPEKRASEEFSQIEDNMEAFYASIEAKSSILPLLQDSVNTRPSEETEKKLQNLQDLILKNFSLLLHPERSGHLKNVLDYLLSLSPEDGISLKMRSAMLRLSTTFSQWSSDYNGANLKLESATEILSNVKKLEEGLETNVKEFRKAEKSGNAVCSELANLKPRKRELKEQINAMKAEIADLKLARDDAVQRKRELFEKGRMIKAQKDYLENKVPQLRAEQEGARITLATIESEWSKLVQQFFEGFFSSPLLASLN</sequence>
<reference evidence="1 2" key="1">
    <citation type="journal article" date="2022" name="DNA Res.">
        <title>Chromosomal-level genome assembly of the orchid tree Bauhinia variegata (Leguminosae; Cercidoideae) supports the allotetraploid origin hypothesis of Bauhinia.</title>
        <authorList>
            <person name="Zhong Y."/>
            <person name="Chen Y."/>
            <person name="Zheng D."/>
            <person name="Pang J."/>
            <person name="Liu Y."/>
            <person name="Luo S."/>
            <person name="Meng S."/>
            <person name="Qian L."/>
            <person name="Wei D."/>
            <person name="Dai S."/>
            <person name="Zhou R."/>
        </authorList>
    </citation>
    <scope>NUCLEOTIDE SEQUENCE [LARGE SCALE GENOMIC DNA]</scope>
    <source>
        <strain evidence="1">BV-YZ2020</strain>
    </source>
</reference>
<organism evidence="1 2">
    <name type="scientific">Bauhinia variegata</name>
    <name type="common">Purple orchid tree</name>
    <name type="synonym">Phanera variegata</name>
    <dbReference type="NCBI Taxonomy" id="167791"/>
    <lineage>
        <taxon>Eukaryota</taxon>
        <taxon>Viridiplantae</taxon>
        <taxon>Streptophyta</taxon>
        <taxon>Embryophyta</taxon>
        <taxon>Tracheophyta</taxon>
        <taxon>Spermatophyta</taxon>
        <taxon>Magnoliopsida</taxon>
        <taxon>eudicotyledons</taxon>
        <taxon>Gunneridae</taxon>
        <taxon>Pentapetalae</taxon>
        <taxon>rosids</taxon>
        <taxon>fabids</taxon>
        <taxon>Fabales</taxon>
        <taxon>Fabaceae</taxon>
        <taxon>Cercidoideae</taxon>
        <taxon>Cercideae</taxon>
        <taxon>Bauhiniinae</taxon>
        <taxon>Bauhinia</taxon>
    </lineage>
</organism>
<dbReference type="EMBL" id="CM039428">
    <property type="protein sequence ID" value="KAI4351970.1"/>
    <property type="molecule type" value="Genomic_DNA"/>
</dbReference>
<gene>
    <name evidence="1" type="ORF">L6164_006268</name>
</gene>
<comment type="caution">
    <text evidence="1">The sequence shown here is derived from an EMBL/GenBank/DDBJ whole genome shotgun (WGS) entry which is preliminary data.</text>
</comment>
<proteinExistence type="predicted"/>
<keyword evidence="2" id="KW-1185">Reference proteome</keyword>
<name>A0ACB9PT93_BAUVA</name>
<protein>
    <submittedName>
        <fullName evidence="1">Uncharacterized protein</fullName>
    </submittedName>
</protein>
<evidence type="ECO:0000313" key="2">
    <source>
        <dbReference type="Proteomes" id="UP000828941"/>
    </source>
</evidence>
<dbReference type="Proteomes" id="UP000828941">
    <property type="component" value="Chromosome 3"/>
</dbReference>
<evidence type="ECO:0000313" key="1">
    <source>
        <dbReference type="EMBL" id="KAI4351970.1"/>
    </source>
</evidence>